<dbReference type="HOGENOM" id="CLU_049421_3_0_11"/>
<accession>U3GUQ2</accession>
<keyword evidence="6" id="KW-0012">Acyltransferase</keyword>
<protein>
    <recommendedName>
        <fullName evidence="9">Lauroyl acyltransferase</fullName>
    </recommendedName>
</protein>
<organism evidence="7 8">
    <name type="scientific">Corynebacterium argentoratense DSM 44202</name>
    <dbReference type="NCBI Taxonomy" id="1348662"/>
    <lineage>
        <taxon>Bacteria</taxon>
        <taxon>Bacillati</taxon>
        <taxon>Actinomycetota</taxon>
        <taxon>Actinomycetes</taxon>
        <taxon>Mycobacteriales</taxon>
        <taxon>Corynebacteriaceae</taxon>
        <taxon>Corynebacterium</taxon>
    </lineage>
</organism>
<dbReference type="PANTHER" id="PTHR30606">
    <property type="entry name" value="LIPID A BIOSYNTHESIS LAUROYL ACYLTRANSFERASE"/>
    <property type="match status" value="1"/>
</dbReference>
<dbReference type="Pfam" id="PF03279">
    <property type="entry name" value="Lip_A_acyltrans"/>
    <property type="match status" value="1"/>
</dbReference>
<dbReference type="AlphaFoldDB" id="U3GUQ2"/>
<evidence type="ECO:0000256" key="6">
    <source>
        <dbReference type="ARBA" id="ARBA00023315"/>
    </source>
</evidence>
<dbReference type="RefSeq" id="WP_020976378.1">
    <property type="nucleotide sequence ID" value="NC_022198.1"/>
</dbReference>
<evidence type="ECO:0000313" key="8">
    <source>
        <dbReference type="Proteomes" id="UP000016943"/>
    </source>
</evidence>
<evidence type="ECO:0000256" key="5">
    <source>
        <dbReference type="ARBA" id="ARBA00023136"/>
    </source>
</evidence>
<keyword evidence="2" id="KW-1003">Cell membrane</keyword>
<evidence type="ECO:0000256" key="1">
    <source>
        <dbReference type="ARBA" id="ARBA00004533"/>
    </source>
</evidence>
<keyword evidence="3" id="KW-0997">Cell inner membrane</keyword>
<evidence type="ECO:0008006" key="9">
    <source>
        <dbReference type="Google" id="ProtNLM"/>
    </source>
</evidence>
<keyword evidence="4" id="KW-0808">Transferase</keyword>
<name>U3GUQ2_9CORY</name>
<keyword evidence="8" id="KW-1185">Reference proteome</keyword>
<dbReference type="STRING" id="1348662.CARG_05440"/>
<dbReference type="InterPro" id="IPR004960">
    <property type="entry name" value="LipA_acyltrans"/>
</dbReference>
<comment type="subcellular location">
    <subcellularLocation>
        <location evidence="1">Cell inner membrane</location>
    </subcellularLocation>
</comment>
<dbReference type="GO" id="GO:0016746">
    <property type="term" value="F:acyltransferase activity"/>
    <property type="evidence" value="ECO:0007669"/>
    <property type="project" value="UniProtKB-KW"/>
</dbReference>
<dbReference type="PATRIC" id="fig|1348662.3.peg.1069"/>
<dbReference type="PANTHER" id="PTHR30606:SF10">
    <property type="entry name" value="PHOSPHATIDYLINOSITOL MANNOSIDE ACYLTRANSFERASE"/>
    <property type="match status" value="1"/>
</dbReference>
<evidence type="ECO:0000256" key="2">
    <source>
        <dbReference type="ARBA" id="ARBA00022475"/>
    </source>
</evidence>
<dbReference type="GO" id="GO:0009247">
    <property type="term" value="P:glycolipid biosynthetic process"/>
    <property type="evidence" value="ECO:0007669"/>
    <property type="project" value="UniProtKB-ARBA"/>
</dbReference>
<dbReference type="GeneID" id="78249866"/>
<dbReference type="EMBL" id="CP006365">
    <property type="protein sequence ID" value="AGU15225.1"/>
    <property type="molecule type" value="Genomic_DNA"/>
</dbReference>
<dbReference type="eggNOG" id="COG1560">
    <property type="taxonomic scope" value="Bacteria"/>
</dbReference>
<dbReference type="Proteomes" id="UP000016943">
    <property type="component" value="Chromosome"/>
</dbReference>
<evidence type="ECO:0000256" key="3">
    <source>
        <dbReference type="ARBA" id="ARBA00022519"/>
    </source>
</evidence>
<evidence type="ECO:0000313" key="7">
    <source>
        <dbReference type="EMBL" id="AGU15225.1"/>
    </source>
</evidence>
<dbReference type="OrthoDB" id="9803456at2"/>
<dbReference type="KEGG" id="caz:CARG_05440"/>
<dbReference type="GO" id="GO:0005886">
    <property type="term" value="C:plasma membrane"/>
    <property type="evidence" value="ECO:0007669"/>
    <property type="project" value="UniProtKB-SubCell"/>
</dbReference>
<gene>
    <name evidence="7" type="ORF">CARG_05440</name>
</gene>
<reference evidence="7 8" key="1">
    <citation type="journal article" date="2013" name="Genome Announc.">
        <title>Whole-Genome Sequence of the Clinical Strain Corynebacterium argentoratense DSM 44202, Isolated from a Human Throat Specimen.</title>
        <authorList>
            <person name="Bomholt C."/>
            <person name="Glaub A."/>
            <person name="Gravermann K."/>
            <person name="Albersmeier A."/>
            <person name="Brinkrolf K."/>
            <person name="Ruckert C."/>
            <person name="Tauch A."/>
        </authorList>
    </citation>
    <scope>NUCLEOTIDE SEQUENCE [LARGE SCALE GENOMIC DNA]</scope>
    <source>
        <strain evidence="7">DSM 44202</strain>
    </source>
</reference>
<dbReference type="NCBIfam" id="NF005919">
    <property type="entry name" value="PRK07920.1"/>
    <property type="match status" value="1"/>
</dbReference>
<evidence type="ECO:0000256" key="4">
    <source>
        <dbReference type="ARBA" id="ARBA00022679"/>
    </source>
</evidence>
<proteinExistence type="predicted"/>
<dbReference type="CDD" id="cd07984">
    <property type="entry name" value="LPLAT_LABLAT-like"/>
    <property type="match status" value="1"/>
</dbReference>
<keyword evidence="5" id="KW-0472">Membrane</keyword>
<sequence length="310" mass="33866">MGKVSPTQALSAAGYLLAWKIVGWLPHKLARSLFDIGARVAWRRAQRGSGLSGLSSNLEAILGKQRVNDALLLAAVRSYARYWCEAFRLPKLVASPSRKRTLLQTLDASVRGQQHLDASVAEGRGVILVLTHSGNWDMAGLWLANYAGEFTTVAERLKPEILYQRFLSFRQGLGFRVLPLSGGQPAYPQLQNVLRAGGIVCLLGERDLKHNGMPVEFGSMKATMPTGAATLAAETGAALHVAHCFFQGQQGWGFDISPELDRQLIQRGTGATLQAVADLMVEQLRAHPEDWHVLQPLSRPKIDDEAGEQP</sequence>